<dbReference type="HAMAP" id="MF_00046">
    <property type="entry name" value="MurC"/>
    <property type="match status" value="1"/>
</dbReference>
<dbReference type="InterPro" id="IPR050061">
    <property type="entry name" value="MurCDEF_pg_biosynth"/>
</dbReference>
<dbReference type="GO" id="GO:0008360">
    <property type="term" value="P:regulation of cell shape"/>
    <property type="evidence" value="ECO:0007669"/>
    <property type="project" value="UniProtKB-KW"/>
</dbReference>
<dbReference type="Pfam" id="PF01225">
    <property type="entry name" value="Mur_ligase"/>
    <property type="match status" value="1"/>
</dbReference>
<proteinExistence type="inferred from homology"/>
<evidence type="ECO:0000256" key="8">
    <source>
        <dbReference type="ARBA" id="ARBA00022840"/>
    </source>
</evidence>
<evidence type="ECO:0000256" key="10">
    <source>
        <dbReference type="ARBA" id="ARBA00022984"/>
    </source>
</evidence>
<sequence length="467" mass="50932">MFRKIKAIHFVGIGGSGMSGIAEILLTSGYTVSGSDIRESKTTNRLRDLGAEIFIGHDPQNIIGSEVIVVSSAIKNDNPELIAAQYRNIPIIPRAEMLAEIMRMKYGIAVAGAHGKTTTTSMLAHVLSDSELDPTVVIGGRLNKFDSNARLGKGQLILAEADESDGSFMRLSPTISIVTNLDEEHLEHYTGGIDQISETFLAFMNKVPFYGLVIACIDDDRLAGLLQRVTRPLLTYGLKGHADLSAANIKAEGFNMTYELMVRGANLGRIELSVPGLHNVANSLAAIAVGLELDVPIHSIRASLKKFTGADRRFYRLGEVRERLMLDDYAHHPTEITATLAAARAGFEGRVVAIFQPHRYSRLRDLWDRFLACFQEADHVAVLPVFPAGEAPVPGIDAGRFASELAQKHHSVSFLDDPENLADHLMEHSSKGDMILGLGAGSISLMTRKLYNQWHAEEAAGKTTQPQ</sequence>
<dbReference type="GO" id="GO:0008763">
    <property type="term" value="F:UDP-N-acetylmuramate-L-alanine ligase activity"/>
    <property type="evidence" value="ECO:0007669"/>
    <property type="project" value="UniProtKB-UniRule"/>
</dbReference>
<dbReference type="GO" id="GO:0005524">
    <property type="term" value="F:ATP binding"/>
    <property type="evidence" value="ECO:0007669"/>
    <property type="project" value="UniProtKB-UniRule"/>
</dbReference>
<dbReference type="InterPro" id="IPR013221">
    <property type="entry name" value="Mur_ligase_cen"/>
</dbReference>
<dbReference type="GO" id="GO:0005737">
    <property type="term" value="C:cytoplasm"/>
    <property type="evidence" value="ECO:0007669"/>
    <property type="project" value="UniProtKB-SubCell"/>
</dbReference>
<dbReference type="SUPFAM" id="SSF53244">
    <property type="entry name" value="MurD-like peptide ligases, peptide-binding domain"/>
    <property type="match status" value="1"/>
</dbReference>
<keyword evidence="6 14" id="KW-0132">Cell division</keyword>
<dbReference type="NCBIfam" id="TIGR01082">
    <property type="entry name" value="murC"/>
    <property type="match status" value="1"/>
</dbReference>
<evidence type="ECO:0000313" key="19">
    <source>
        <dbReference type="Proteomes" id="UP000663929"/>
    </source>
</evidence>
<evidence type="ECO:0000256" key="11">
    <source>
        <dbReference type="ARBA" id="ARBA00023306"/>
    </source>
</evidence>
<keyword evidence="9 14" id="KW-0133">Cell shape</keyword>
<dbReference type="Pfam" id="PF02875">
    <property type="entry name" value="Mur_ligase_C"/>
    <property type="match status" value="1"/>
</dbReference>
<keyword evidence="7 14" id="KW-0547">Nucleotide-binding</keyword>
<evidence type="ECO:0000256" key="13">
    <source>
        <dbReference type="ARBA" id="ARBA00047833"/>
    </source>
</evidence>
<comment type="pathway">
    <text evidence="2 14">Cell wall biogenesis; peptidoglycan biosynthesis.</text>
</comment>
<evidence type="ECO:0000259" key="17">
    <source>
        <dbReference type="Pfam" id="PF08245"/>
    </source>
</evidence>
<evidence type="ECO:0000313" key="18">
    <source>
        <dbReference type="EMBL" id="QTD48041.1"/>
    </source>
</evidence>
<dbReference type="UniPathway" id="UPA00219"/>
<dbReference type="Gene3D" id="3.40.1190.10">
    <property type="entry name" value="Mur-like, catalytic domain"/>
    <property type="match status" value="1"/>
</dbReference>
<dbReference type="SUPFAM" id="SSF53623">
    <property type="entry name" value="MurD-like peptide ligases, catalytic domain"/>
    <property type="match status" value="1"/>
</dbReference>
<name>A0A8A4TGW8_SULCO</name>
<keyword evidence="12 14" id="KW-0961">Cell wall biogenesis/degradation</keyword>
<evidence type="ECO:0000256" key="12">
    <source>
        <dbReference type="ARBA" id="ARBA00023316"/>
    </source>
</evidence>
<dbReference type="GO" id="GO:0071555">
    <property type="term" value="P:cell wall organization"/>
    <property type="evidence" value="ECO:0007669"/>
    <property type="project" value="UniProtKB-KW"/>
</dbReference>
<feature type="binding site" evidence="14">
    <location>
        <begin position="112"/>
        <end position="118"/>
    </location>
    <ligand>
        <name>ATP</name>
        <dbReference type="ChEBI" id="CHEBI:30616"/>
    </ligand>
</feature>
<dbReference type="PANTHER" id="PTHR43445:SF3">
    <property type="entry name" value="UDP-N-ACETYLMURAMATE--L-ALANINE LIGASE"/>
    <property type="match status" value="1"/>
</dbReference>
<comment type="catalytic activity">
    <reaction evidence="13 14">
        <text>UDP-N-acetyl-alpha-D-muramate + L-alanine + ATP = UDP-N-acetyl-alpha-D-muramoyl-L-alanine + ADP + phosphate + H(+)</text>
        <dbReference type="Rhea" id="RHEA:23372"/>
        <dbReference type="ChEBI" id="CHEBI:15378"/>
        <dbReference type="ChEBI" id="CHEBI:30616"/>
        <dbReference type="ChEBI" id="CHEBI:43474"/>
        <dbReference type="ChEBI" id="CHEBI:57972"/>
        <dbReference type="ChEBI" id="CHEBI:70757"/>
        <dbReference type="ChEBI" id="CHEBI:83898"/>
        <dbReference type="ChEBI" id="CHEBI:456216"/>
        <dbReference type="EC" id="6.3.2.8"/>
    </reaction>
</comment>
<evidence type="ECO:0000256" key="14">
    <source>
        <dbReference type="HAMAP-Rule" id="MF_00046"/>
    </source>
</evidence>
<dbReference type="KEGG" id="scor:J3U87_20855"/>
<dbReference type="AlphaFoldDB" id="A0A8A4TGW8"/>
<dbReference type="InterPro" id="IPR036615">
    <property type="entry name" value="Mur_ligase_C_dom_sf"/>
</dbReference>
<dbReference type="GO" id="GO:0009252">
    <property type="term" value="P:peptidoglycan biosynthetic process"/>
    <property type="evidence" value="ECO:0007669"/>
    <property type="project" value="UniProtKB-UniRule"/>
</dbReference>
<feature type="domain" description="Mur ligase central" evidence="17">
    <location>
        <begin position="110"/>
        <end position="289"/>
    </location>
</feature>
<feature type="domain" description="Mur ligase C-terminal" evidence="16">
    <location>
        <begin position="312"/>
        <end position="441"/>
    </location>
</feature>
<protein>
    <recommendedName>
        <fullName evidence="3 14">UDP-N-acetylmuramate--L-alanine ligase</fullName>
        <ecNumber evidence="3 14">6.3.2.8</ecNumber>
    </recommendedName>
    <alternativeName>
        <fullName evidence="14">UDP-N-acetylmuramoyl-L-alanine synthetase</fullName>
    </alternativeName>
</protein>
<comment type="subcellular location">
    <subcellularLocation>
        <location evidence="1 14">Cytoplasm</location>
    </subcellularLocation>
</comment>
<evidence type="ECO:0000259" key="15">
    <source>
        <dbReference type="Pfam" id="PF01225"/>
    </source>
</evidence>
<evidence type="ECO:0000256" key="4">
    <source>
        <dbReference type="ARBA" id="ARBA00022490"/>
    </source>
</evidence>
<gene>
    <name evidence="14" type="primary">murC</name>
    <name evidence="18" type="ORF">J3U87_20855</name>
</gene>
<dbReference type="InterPro" id="IPR005758">
    <property type="entry name" value="UDP-N-AcMur_Ala_ligase_MurC"/>
</dbReference>
<reference evidence="18" key="1">
    <citation type="submission" date="2021-03" db="EMBL/GenBank/DDBJ databases">
        <title>Acanthopleuribacteraceae sp. M133.</title>
        <authorList>
            <person name="Wang G."/>
        </authorList>
    </citation>
    <scope>NUCLEOTIDE SEQUENCE</scope>
    <source>
        <strain evidence="18">M133</strain>
    </source>
</reference>
<keyword evidence="19" id="KW-1185">Reference proteome</keyword>
<evidence type="ECO:0000256" key="6">
    <source>
        <dbReference type="ARBA" id="ARBA00022618"/>
    </source>
</evidence>
<evidence type="ECO:0000259" key="16">
    <source>
        <dbReference type="Pfam" id="PF02875"/>
    </source>
</evidence>
<dbReference type="Gene3D" id="3.90.190.20">
    <property type="entry name" value="Mur ligase, C-terminal domain"/>
    <property type="match status" value="1"/>
</dbReference>
<dbReference type="Proteomes" id="UP000663929">
    <property type="component" value="Chromosome"/>
</dbReference>
<evidence type="ECO:0000256" key="2">
    <source>
        <dbReference type="ARBA" id="ARBA00004752"/>
    </source>
</evidence>
<dbReference type="PANTHER" id="PTHR43445">
    <property type="entry name" value="UDP-N-ACETYLMURAMATE--L-ALANINE LIGASE-RELATED"/>
    <property type="match status" value="1"/>
</dbReference>
<dbReference type="Gene3D" id="3.40.50.720">
    <property type="entry name" value="NAD(P)-binding Rossmann-like Domain"/>
    <property type="match status" value="1"/>
</dbReference>
<keyword evidence="10 14" id="KW-0573">Peptidoglycan synthesis</keyword>
<evidence type="ECO:0000256" key="7">
    <source>
        <dbReference type="ARBA" id="ARBA00022741"/>
    </source>
</evidence>
<feature type="domain" description="Mur ligase N-terminal catalytic" evidence="15">
    <location>
        <begin position="8"/>
        <end position="106"/>
    </location>
</feature>
<keyword evidence="8 14" id="KW-0067">ATP-binding</keyword>
<dbReference type="GO" id="GO:0051301">
    <property type="term" value="P:cell division"/>
    <property type="evidence" value="ECO:0007669"/>
    <property type="project" value="UniProtKB-KW"/>
</dbReference>
<evidence type="ECO:0000256" key="3">
    <source>
        <dbReference type="ARBA" id="ARBA00012211"/>
    </source>
</evidence>
<dbReference type="SUPFAM" id="SSF51984">
    <property type="entry name" value="MurCD N-terminal domain"/>
    <property type="match status" value="1"/>
</dbReference>
<keyword evidence="5 14" id="KW-0436">Ligase</keyword>
<dbReference type="EC" id="6.3.2.8" evidence="3 14"/>
<dbReference type="InterPro" id="IPR004101">
    <property type="entry name" value="Mur_ligase_C"/>
</dbReference>
<dbReference type="RefSeq" id="WP_237377703.1">
    <property type="nucleotide sequence ID" value="NZ_CP071793.1"/>
</dbReference>
<dbReference type="InterPro" id="IPR000713">
    <property type="entry name" value="Mur_ligase_N"/>
</dbReference>
<keyword evidence="11 14" id="KW-0131">Cell cycle</keyword>
<evidence type="ECO:0000256" key="1">
    <source>
        <dbReference type="ARBA" id="ARBA00004496"/>
    </source>
</evidence>
<dbReference type="InterPro" id="IPR036565">
    <property type="entry name" value="Mur-like_cat_sf"/>
</dbReference>
<evidence type="ECO:0000256" key="5">
    <source>
        <dbReference type="ARBA" id="ARBA00022598"/>
    </source>
</evidence>
<accession>A0A8A4TGW8</accession>
<comment type="function">
    <text evidence="14">Cell wall formation.</text>
</comment>
<keyword evidence="4 14" id="KW-0963">Cytoplasm</keyword>
<organism evidence="18 19">
    <name type="scientific">Sulfidibacter corallicola</name>
    <dbReference type="NCBI Taxonomy" id="2818388"/>
    <lineage>
        <taxon>Bacteria</taxon>
        <taxon>Pseudomonadati</taxon>
        <taxon>Acidobacteriota</taxon>
        <taxon>Holophagae</taxon>
        <taxon>Acanthopleuribacterales</taxon>
        <taxon>Acanthopleuribacteraceae</taxon>
        <taxon>Sulfidibacter</taxon>
    </lineage>
</organism>
<evidence type="ECO:0000256" key="9">
    <source>
        <dbReference type="ARBA" id="ARBA00022960"/>
    </source>
</evidence>
<dbReference type="EMBL" id="CP071793">
    <property type="protein sequence ID" value="QTD48041.1"/>
    <property type="molecule type" value="Genomic_DNA"/>
</dbReference>
<dbReference type="Pfam" id="PF08245">
    <property type="entry name" value="Mur_ligase_M"/>
    <property type="match status" value="1"/>
</dbReference>
<comment type="similarity">
    <text evidence="14">Belongs to the MurCDEF family.</text>
</comment>